<comment type="similarity">
    <text evidence="1 5">Belongs to the EF-Ts family.</text>
</comment>
<comment type="caution">
    <text evidence="7">The sequence shown here is derived from an EMBL/GenBank/DDBJ whole genome shotgun (WGS) entry which is preliminary data.</text>
</comment>
<keyword evidence="3 5" id="KW-0251">Elongation factor</keyword>
<dbReference type="Pfam" id="PF00889">
    <property type="entry name" value="EF_TS"/>
    <property type="match status" value="1"/>
</dbReference>
<protein>
    <recommendedName>
        <fullName evidence="2 5">Elongation factor Ts</fullName>
        <shortName evidence="5">EF-Ts</shortName>
    </recommendedName>
</protein>
<evidence type="ECO:0000256" key="2">
    <source>
        <dbReference type="ARBA" id="ARBA00016956"/>
    </source>
</evidence>
<dbReference type="InterPro" id="IPR018101">
    <property type="entry name" value="Transl_elong_Ts_CS"/>
</dbReference>
<evidence type="ECO:0000256" key="3">
    <source>
        <dbReference type="ARBA" id="ARBA00022768"/>
    </source>
</evidence>
<name>A0A2H0R474_9BACT</name>
<dbReference type="Proteomes" id="UP000230232">
    <property type="component" value="Unassembled WGS sequence"/>
</dbReference>
<proteinExistence type="inferred from homology"/>
<dbReference type="GO" id="GO:0003746">
    <property type="term" value="F:translation elongation factor activity"/>
    <property type="evidence" value="ECO:0007669"/>
    <property type="project" value="UniProtKB-UniRule"/>
</dbReference>
<dbReference type="PANTHER" id="PTHR11741:SF0">
    <property type="entry name" value="ELONGATION FACTOR TS, MITOCHONDRIAL"/>
    <property type="match status" value="1"/>
</dbReference>
<dbReference type="FunFam" id="1.10.8.10:FF:000001">
    <property type="entry name" value="Elongation factor Ts"/>
    <property type="match status" value="1"/>
</dbReference>
<dbReference type="Gene3D" id="1.10.8.10">
    <property type="entry name" value="DNA helicase RuvA subunit, C-terminal domain"/>
    <property type="match status" value="1"/>
</dbReference>
<evidence type="ECO:0000313" key="7">
    <source>
        <dbReference type="EMBL" id="PIR41313.1"/>
    </source>
</evidence>
<gene>
    <name evidence="5 7" type="primary">tsf</name>
    <name evidence="7" type="ORF">COV31_01875</name>
</gene>
<accession>A0A2H0R474</accession>
<organism evidence="7 8">
    <name type="scientific">Candidatus Yanofskybacteria bacterium CG10_big_fil_rev_8_21_14_0_10_46_23</name>
    <dbReference type="NCBI Taxonomy" id="1975098"/>
    <lineage>
        <taxon>Bacteria</taxon>
        <taxon>Candidatus Yanofskyibacteriota</taxon>
    </lineage>
</organism>
<dbReference type="CDD" id="cd14275">
    <property type="entry name" value="UBA_EF-Ts"/>
    <property type="match status" value="1"/>
</dbReference>
<keyword evidence="5" id="KW-0963">Cytoplasm</keyword>
<dbReference type="InterPro" id="IPR036402">
    <property type="entry name" value="EF-Ts_dimer_sf"/>
</dbReference>
<dbReference type="HAMAP" id="MF_00050">
    <property type="entry name" value="EF_Ts"/>
    <property type="match status" value="1"/>
</dbReference>
<sequence length="150" mass="16515">MANGIEQVKELRDRTGLSVSKVKEALDQAGGDIEKAAEALKSQGASVAEKKASRETSQGIVETYVHSNRKIGVMVKLLCETDFVARNEEFTNLAHEIALQIASMDPTDVSDLLEQAFIKDPSMKIQDLVQHLIAKLGENIQIDSFIRFSI</sequence>
<dbReference type="PROSITE" id="PS01126">
    <property type="entry name" value="EF_TS_1"/>
    <property type="match status" value="1"/>
</dbReference>
<comment type="subcellular location">
    <subcellularLocation>
        <location evidence="5">Cytoplasm</location>
    </subcellularLocation>
</comment>
<dbReference type="InterPro" id="IPR001816">
    <property type="entry name" value="Transl_elong_EFTs/EF1B"/>
</dbReference>
<evidence type="ECO:0000259" key="6">
    <source>
        <dbReference type="Pfam" id="PF00889"/>
    </source>
</evidence>
<dbReference type="GO" id="GO:0005737">
    <property type="term" value="C:cytoplasm"/>
    <property type="evidence" value="ECO:0007669"/>
    <property type="project" value="UniProtKB-SubCell"/>
</dbReference>
<evidence type="ECO:0000313" key="8">
    <source>
        <dbReference type="Proteomes" id="UP000230232"/>
    </source>
</evidence>
<evidence type="ECO:0000256" key="1">
    <source>
        <dbReference type="ARBA" id="ARBA00005532"/>
    </source>
</evidence>
<evidence type="ECO:0000256" key="5">
    <source>
        <dbReference type="HAMAP-Rule" id="MF_00050"/>
    </source>
</evidence>
<dbReference type="InterPro" id="IPR009060">
    <property type="entry name" value="UBA-like_sf"/>
</dbReference>
<dbReference type="InterPro" id="IPR014039">
    <property type="entry name" value="Transl_elong_EFTs/EF1B_dimer"/>
</dbReference>
<dbReference type="EMBL" id="PCXO01000008">
    <property type="protein sequence ID" value="PIR41313.1"/>
    <property type="molecule type" value="Genomic_DNA"/>
</dbReference>
<dbReference type="Gene3D" id="3.30.479.20">
    <property type="entry name" value="Elongation factor Ts, dimerisation domain"/>
    <property type="match status" value="1"/>
</dbReference>
<dbReference type="SUPFAM" id="SSF54713">
    <property type="entry name" value="Elongation factor Ts (EF-Ts), dimerisation domain"/>
    <property type="match status" value="1"/>
</dbReference>
<dbReference type="AlphaFoldDB" id="A0A2H0R474"/>
<comment type="function">
    <text evidence="5">Associates with the EF-Tu.GDP complex and induces the exchange of GDP to GTP. It remains bound to the aminoacyl-tRNA.EF-Tu.GTP complex up to the GTP hydrolysis stage on the ribosome.</text>
</comment>
<feature type="region of interest" description="Involved in Mg(2+) ion dislocation from EF-Tu" evidence="5">
    <location>
        <begin position="81"/>
        <end position="84"/>
    </location>
</feature>
<reference evidence="7 8" key="1">
    <citation type="submission" date="2017-09" db="EMBL/GenBank/DDBJ databases">
        <title>Depth-based differentiation of microbial function through sediment-hosted aquifers and enrichment of novel symbionts in the deep terrestrial subsurface.</title>
        <authorList>
            <person name="Probst A.J."/>
            <person name="Ladd B."/>
            <person name="Jarett J.K."/>
            <person name="Geller-Mcgrath D.E."/>
            <person name="Sieber C.M."/>
            <person name="Emerson J.B."/>
            <person name="Anantharaman K."/>
            <person name="Thomas B.C."/>
            <person name="Malmstrom R."/>
            <person name="Stieglmeier M."/>
            <person name="Klingl A."/>
            <person name="Woyke T."/>
            <person name="Ryan C.M."/>
            <person name="Banfield J.F."/>
        </authorList>
    </citation>
    <scope>NUCLEOTIDE SEQUENCE [LARGE SCALE GENOMIC DNA]</scope>
    <source>
        <strain evidence="7">CG10_big_fil_rev_8_21_14_0_10_46_23</strain>
    </source>
</reference>
<feature type="domain" description="Translation elongation factor EFTs/EF1B dimerisation" evidence="6">
    <location>
        <begin position="73"/>
        <end position="148"/>
    </location>
</feature>
<keyword evidence="4 5" id="KW-0648">Protein biosynthesis</keyword>
<dbReference type="PANTHER" id="PTHR11741">
    <property type="entry name" value="ELONGATION FACTOR TS"/>
    <property type="match status" value="1"/>
</dbReference>
<dbReference type="SUPFAM" id="SSF46934">
    <property type="entry name" value="UBA-like"/>
    <property type="match status" value="1"/>
</dbReference>
<evidence type="ECO:0000256" key="4">
    <source>
        <dbReference type="ARBA" id="ARBA00022917"/>
    </source>
</evidence>
<dbReference type="NCBIfam" id="TIGR00116">
    <property type="entry name" value="tsf"/>
    <property type="match status" value="1"/>
</dbReference>